<keyword evidence="3" id="KW-1133">Transmembrane helix</keyword>
<feature type="compositionally biased region" description="Basic residues" evidence="2">
    <location>
        <begin position="248"/>
        <end position="257"/>
    </location>
</feature>
<gene>
    <name evidence="4" type="ORF">LIER_12948</name>
</gene>
<keyword evidence="3" id="KW-0472">Membrane</keyword>
<dbReference type="Proteomes" id="UP001454036">
    <property type="component" value="Unassembled WGS sequence"/>
</dbReference>
<keyword evidence="1" id="KW-0175">Coiled coil</keyword>
<evidence type="ECO:0008006" key="6">
    <source>
        <dbReference type="Google" id="ProtNLM"/>
    </source>
</evidence>
<dbReference type="AlphaFoldDB" id="A0AAV3PW54"/>
<keyword evidence="3" id="KW-0812">Transmembrane</keyword>
<evidence type="ECO:0000256" key="2">
    <source>
        <dbReference type="SAM" id="MobiDB-lite"/>
    </source>
</evidence>
<proteinExistence type="predicted"/>
<sequence>MLRFCLCDAHCPFAFAVVLFLCLTTIVTFKTISDSEFATLHMVGPEEDKVTTLVVYTSLYKGHATQWPSIPAPELEKGRSWSSAQEKAIYLEGPYQDSSNPLVDMSELGGLPLTGHLFDEVVPTTECLSPTLDGDARVPRSFRFLLLAYYSLASQSPNGTLFVSAWIGLWNHSLRTYIVRLHTCYTRPYKKYPRDGGLIYGLKFWCLCILSRARQIVTFLGDPTLNSPPVSYKSWINKLFFSEDSHHSPRKHGKGKSPPRAVEDRDPKHARGTRKETSSSRGSRVVPLVRSSLERALVPSSTPSVIPDNVVKEQVVKASSAASEHEHIEVIDTWESLECFTTEMADSCPPVLPTLTFSQEAESILRAGVPSLWSCICTRLKEKSPEMILNEEEMILNEEEDTTLTAASQGSTSEASGKLALLMVSSEDLASKQQCEVQKAKELEQEATKLEARARDLRVRAQE</sequence>
<keyword evidence="5" id="KW-1185">Reference proteome</keyword>
<dbReference type="EMBL" id="BAABME010002558">
    <property type="protein sequence ID" value="GAA0155162.1"/>
    <property type="molecule type" value="Genomic_DNA"/>
</dbReference>
<evidence type="ECO:0000313" key="4">
    <source>
        <dbReference type="EMBL" id="GAA0155162.1"/>
    </source>
</evidence>
<protein>
    <recommendedName>
        <fullName evidence="6">Aminotransferase-like plant mobile domain-containing protein</fullName>
    </recommendedName>
</protein>
<feature type="region of interest" description="Disordered" evidence="2">
    <location>
        <begin position="245"/>
        <end position="285"/>
    </location>
</feature>
<feature type="coiled-coil region" evidence="1">
    <location>
        <begin position="433"/>
        <end position="460"/>
    </location>
</feature>
<reference evidence="4 5" key="1">
    <citation type="submission" date="2024-01" db="EMBL/GenBank/DDBJ databases">
        <title>The complete chloroplast genome sequence of Lithospermum erythrorhizon: insights into the phylogenetic relationship among Boraginaceae species and the maternal lineages of purple gromwells.</title>
        <authorList>
            <person name="Okada T."/>
            <person name="Watanabe K."/>
        </authorList>
    </citation>
    <scope>NUCLEOTIDE SEQUENCE [LARGE SCALE GENOMIC DNA]</scope>
</reference>
<feature type="compositionally biased region" description="Basic and acidic residues" evidence="2">
    <location>
        <begin position="261"/>
        <end position="278"/>
    </location>
</feature>
<accession>A0AAV3PW54</accession>
<evidence type="ECO:0000256" key="3">
    <source>
        <dbReference type="SAM" id="Phobius"/>
    </source>
</evidence>
<organism evidence="4 5">
    <name type="scientific">Lithospermum erythrorhizon</name>
    <name type="common">Purple gromwell</name>
    <name type="synonym">Lithospermum officinale var. erythrorhizon</name>
    <dbReference type="NCBI Taxonomy" id="34254"/>
    <lineage>
        <taxon>Eukaryota</taxon>
        <taxon>Viridiplantae</taxon>
        <taxon>Streptophyta</taxon>
        <taxon>Embryophyta</taxon>
        <taxon>Tracheophyta</taxon>
        <taxon>Spermatophyta</taxon>
        <taxon>Magnoliopsida</taxon>
        <taxon>eudicotyledons</taxon>
        <taxon>Gunneridae</taxon>
        <taxon>Pentapetalae</taxon>
        <taxon>asterids</taxon>
        <taxon>lamiids</taxon>
        <taxon>Boraginales</taxon>
        <taxon>Boraginaceae</taxon>
        <taxon>Boraginoideae</taxon>
        <taxon>Lithospermeae</taxon>
        <taxon>Lithospermum</taxon>
    </lineage>
</organism>
<evidence type="ECO:0000313" key="5">
    <source>
        <dbReference type="Proteomes" id="UP001454036"/>
    </source>
</evidence>
<feature type="transmembrane region" description="Helical" evidence="3">
    <location>
        <begin position="12"/>
        <end position="32"/>
    </location>
</feature>
<comment type="caution">
    <text evidence="4">The sequence shown here is derived from an EMBL/GenBank/DDBJ whole genome shotgun (WGS) entry which is preliminary data.</text>
</comment>
<evidence type="ECO:0000256" key="1">
    <source>
        <dbReference type="SAM" id="Coils"/>
    </source>
</evidence>
<name>A0AAV3PW54_LITER</name>